<dbReference type="Proteomes" id="UP000310200">
    <property type="component" value="Unassembled WGS sequence"/>
</dbReference>
<protein>
    <submittedName>
        <fullName evidence="1">Uncharacterized protein</fullName>
    </submittedName>
</protein>
<reference evidence="1 2" key="1">
    <citation type="journal article" date="2019" name="Philos. Trans. R. Soc. Lond., B, Biol. Sci.">
        <title>Ant behaviour and brain gene expression of defending hosts depend on the ecological success of the intruding social parasite.</title>
        <authorList>
            <person name="Kaur R."/>
            <person name="Stoldt M."/>
            <person name="Jongepier E."/>
            <person name="Feldmeyer B."/>
            <person name="Menzel F."/>
            <person name="Bornberg-Bauer E."/>
            <person name="Foitzik S."/>
        </authorList>
    </citation>
    <scope>NUCLEOTIDE SEQUENCE [LARGE SCALE GENOMIC DNA]</scope>
    <source>
        <tissue evidence="1">Whole body</tissue>
    </source>
</reference>
<gene>
    <name evidence="1" type="ORF">DBV15_12735</name>
</gene>
<comment type="caution">
    <text evidence="1">The sequence shown here is derived from an EMBL/GenBank/DDBJ whole genome shotgun (WGS) entry which is preliminary data.</text>
</comment>
<dbReference type="AlphaFoldDB" id="A0A4V3SAU4"/>
<evidence type="ECO:0000313" key="1">
    <source>
        <dbReference type="EMBL" id="TGZ50444.1"/>
    </source>
</evidence>
<evidence type="ECO:0000313" key="2">
    <source>
        <dbReference type="Proteomes" id="UP000310200"/>
    </source>
</evidence>
<keyword evidence="2" id="KW-1185">Reference proteome</keyword>
<proteinExistence type="predicted"/>
<organism evidence="1 2">
    <name type="scientific">Temnothorax longispinosus</name>
    <dbReference type="NCBI Taxonomy" id="300112"/>
    <lineage>
        <taxon>Eukaryota</taxon>
        <taxon>Metazoa</taxon>
        <taxon>Ecdysozoa</taxon>
        <taxon>Arthropoda</taxon>
        <taxon>Hexapoda</taxon>
        <taxon>Insecta</taxon>
        <taxon>Pterygota</taxon>
        <taxon>Neoptera</taxon>
        <taxon>Endopterygota</taxon>
        <taxon>Hymenoptera</taxon>
        <taxon>Apocrita</taxon>
        <taxon>Aculeata</taxon>
        <taxon>Formicoidea</taxon>
        <taxon>Formicidae</taxon>
        <taxon>Myrmicinae</taxon>
        <taxon>Temnothorax</taxon>
    </lineage>
</organism>
<sequence>MLVDLQDSNTVEFQTKIHIYVSSISRLTCIRRNVLMAGKQLKLSAVPTVFGELVIQQNKKKCCSVYTTSATEIVVASELTAQGDEGYVPNIEAVAEIEISNLVQREKEFLSDTKPTGIRLDITIPSGSSSFWRTSNFDGY</sequence>
<name>A0A4V3SAU4_9HYME</name>
<accession>A0A4V3SAU4</accession>
<dbReference type="EMBL" id="QBLH01001977">
    <property type="protein sequence ID" value="TGZ50444.1"/>
    <property type="molecule type" value="Genomic_DNA"/>
</dbReference>